<name>A0A2H0VDE5_9BACT</name>
<protein>
    <recommendedName>
        <fullName evidence="4">Large ribosomal subunit protein uL15</fullName>
    </recommendedName>
</protein>
<dbReference type="GO" id="GO:0022625">
    <property type="term" value="C:cytosolic large ribosomal subunit"/>
    <property type="evidence" value="ECO:0007669"/>
    <property type="project" value="TreeGrafter"/>
</dbReference>
<evidence type="ECO:0000256" key="6">
    <source>
        <dbReference type="SAM" id="MobiDB-lite"/>
    </source>
</evidence>
<feature type="domain" description="Large ribosomal subunit protein uL15/eL18" evidence="7">
    <location>
        <begin position="79"/>
        <end position="142"/>
    </location>
</feature>
<dbReference type="InterPro" id="IPR021131">
    <property type="entry name" value="Ribosomal_uL15/eL18"/>
</dbReference>
<evidence type="ECO:0000256" key="4">
    <source>
        <dbReference type="HAMAP-Rule" id="MF_01341"/>
    </source>
</evidence>
<dbReference type="PANTHER" id="PTHR12934:SF11">
    <property type="entry name" value="LARGE RIBOSOMAL SUBUNIT PROTEIN UL15M"/>
    <property type="match status" value="1"/>
</dbReference>
<sequence>MEVSLHNLKSSGKRKRMRIGRGNSAGKGTYSGRGIKGQFARSGSSMRAGYEGGRTSLITSTPKMRGKGFRSFKAFVSVLNLGDLNRFNDGDVITQKKLVTARLVKPGPVKILGTGELRKKLSVRLPVSYSARVKIEKAGGTVLKPVDESGSKVEETKKSGV</sequence>
<keyword evidence="4" id="KW-0699">rRNA-binding</keyword>
<dbReference type="InterPro" id="IPR030878">
    <property type="entry name" value="Ribosomal_uL15"/>
</dbReference>
<dbReference type="EMBL" id="PFAJ01000042">
    <property type="protein sequence ID" value="PIR97144.1"/>
    <property type="molecule type" value="Genomic_DNA"/>
</dbReference>
<gene>
    <name evidence="4 8" type="primary">rplO</name>
    <name evidence="8" type="ORF">COT91_02930</name>
</gene>
<proteinExistence type="inferred from homology"/>
<reference evidence="9" key="1">
    <citation type="submission" date="2017-09" db="EMBL/GenBank/DDBJ databases">
        <title>Depth-based differentiation of microbial function through sediment-hosted aquifers and enrichment of novel symbionts in the deep terrestrial subsurface.</title>
        <authorList>
            <person name="Probst A.J."/>
            <person name="Ladd B."/>
            <person name="Jarett J.K."/>
            <person name="Geller-Mcgrath D.E."/>
            <person name="Sieber C.M.K."/>
            <person name="Emerson J.B."/>
            <person name="Anantharaman K."/>
            <person name="Thomas B.C."/>
            <person name="Malmstrom R."/>
            <person name="Stieglmeier M."/>
            <person name="Klingl A."/>
            <person name="Woyke T."/>
            <person name="Ryan C.M."/>
            <person name="Banfield J.F."/>
        </authorList>
    </citation>
    <scope>NUCLEOTIDE SEQUENCE [LARGE SCALE GENOMIC DNA]</scope>
</reference>
<keyword evidence="3 4" id="KW-0687">Ribonucleoprotein</keyword>
<feature type="region of interest" description="Disordered" evidence="6">
    <location>
        <begin position="1"/>
        <end position="63"/>
    </location>
</feature>
<dbReference type="PANTHER" id="PTHR12934">
    <property type="entry name" value="50S RIBOSOMAL PROTEIN L15"/>
    <property type="match status" value="1"/>
</dbReference>
<dbReference type="PROSITE" id="PS00475">
    <property type="entry name" value="RIBOSOMAL_L15"/>
    <property type="match status" value="1"/>
</dbReference>
<comment type="similarity">
    <text evidence="1 4 5">Belongs to the universal ribosomal protein uL15 family.</text>
</comment>
<dbReference type="Proteomes" id="UP000230557">
    <property type="component" value="Unassembled WGS sequence"/>
</dbReference>
<dbReference type="GO" id="GO:0003735">
    <property type="term" value="F:structural constituent of ribosome"/>
    <property type="evidence" value="ECO:0007669"/>
    <property type="project" value="InterPro"/>
</dbReference>
<evidence type="ECO:0000259" key="7">
    <source>
        <dbReference type="Pfam" id="PF00828"/>
    </source>
</evidence>
<dbReference type="InterPro" id="IPR005749">
    <property type="entry name" value="Ribosomal_uL15_bac-type"/>
</dbReference>
<dbReference type="GO" id="GO:0006412">
    <property type="term" value="P:translation"/>
    <property type="evidence" value="ECO:0007669"/>
    <property type="project" value="UniProtKB-UniRule"/>
</dbReference>
<keyword evidence="2 4" id="KW-0689">Ribosomal protein</keyword>
<evidence type="ECO:0000256" key="2">
    <source>
        <dbReference type="ARBA" id="ARBA00022980"/>
    </source>
</evidence>
<dbReference type="InterPro" id="IPR001196">
    <property type="entry name" value="Ribosomal_uL15_CS"/>
</dbReference>
<accession>A0A2H0VDE5</accession>
<evidence type="ECO:0000313" key="9">
    <source>
        <dbReference type="Proteomes" id="UP000230557"/>
    </source>
</evidence>
<comment type="caution">
    <text evidence="8">The sequence shown here is derived from an EMBL/GenBank/DDBJ whole genome shotgun (WGS) entry which is preliminary data.</text>
</comment>
<evidence type="ECO:0000313" key="8">
    <source>
        <dbReference type="EMBL" id="PIR97144.1"/>
    </source>
</evidence>
<dbReference type="Pfam" id="PF00828">
    <property type="entry name" value="Ribosomal_L27A"/>
    <property type="match status" value="1"/>
</dbReference>
<feature type="compositionally biased region" description="Gly residues" evidence="6">
    <location>
        <begin position="23"/>
        <end position="35"/>
    </location>
</feature>
<dbReference type="HAMAP" id="MF_01341">
    <property type="entry name" value="Ribosomal_uL15"/>
    <property type="match status" value="1"/>
</dbReference>
<evidence type="ECO:0000256" key="3">
    <source>
        <dbReference type="ARBA" id="ARBA00023274"/>
    </source>
</evidence>
<evidence type="ECO:0000256" key="5">
    <source>
        <dbReference type="RuleBase" id="RU003888"/>
    </source>
</evidence>
<dbReference type="NCBIfam" id="TIGR01071">
    <property type="entry name" value="rplO_bact"/>
    <property type="match status" value="1"/>
</dbReference>
<dbReference type="SUPFAM" id="SSF52080">
    <property type="entry name" value="Ribosomal proteins L15p and L18e"/>
    <property type="match status" value="1"/>
</dbReference>
<dbReference type="AlphaFoldDB" id="A0A2H0VDE5"/>
<organism evidence="8 9">
    <name type="scientific">Candidatus Doudnabacteria bacterium CG10_big_fil_rev_8_21_14_0_10_41_10</name>
    <dbReference type="NCBI Taxonomy" id="1974551"/>
    <lineage>
        <taxon>Bacteria</taxon>
        <taxon>Candidatus Doudnaibacteriota</taxon>
    </lineage>
</organism>
<keyword evidence="4" id="KW-0694">RNA-binding</keyword>
<dbReference type="Gene3D" id="3.100.10.10">
    <property type="match status" value="1"/>
</dbReference>
<dbReference type="GO" id="GO:0019843">
    <property type="term" value="F:rRNA binding"/>
    <property type="evidence" value="ECO:0007669"/>
    <property type="project" value="UniProtKB-UniRule"/>
</dbReference>
<evidence type="ECO:0000256" key="1">
    <source>
        <dbReference type="ARBA" id="ARBA00007320"/>
    </source>
</evidence>
<comment type="function">
    <text evidence="4">Binds to the 23S rRNA.</text>
</comment>
<comment type="subunit">
    <text evidence="4">Part of the 50S ribosomal subunit.</text>
</comment>
<dbReference type="InterPro" id="IPR036227">
    <property type="entry name" value="Ribosomal_uL15/eL18_sf"/>
</dbReference>